<gene>
    <name evidence="1" type="ORF">AMTR_s00129p00080000</name>
</gene>
<keyword evidence="2" id="KW-1185">Reference proteome</keyword>
<protein>
    <submittedName>
        <fullName evidence="1">Uncharacterized protein</fullName>
    </submittedName>
</protein>
<reference evidence="2" key="1">
    <citation type="journal article" date="2013" name="Science">
        <title>The Amborella genome and the evolution of flowering plants.</title>
        <authorList>
            <consortium name="Amborella Genome Project"/>
        </authorList>
    </citation>
    <scope>NUCLEOTIDE SEQUENCE [LARGE SCALE GENOMIC DNA]</scope>
</reference>
<proteinExistence type="predicted"/>
<organism evidence="1 2">
    <name type="scientific">Amborella trichopoda</name>
    <dbReference type="NCBI Taxonomy" id="13333"/>
    <lineage>
        <taxon>Eukaryota</taxon>
        <taxon>Viridiplantae</taxon>
        <taxon>Streptophyta</taxon>
        <taxon>Embryophyta</taxon>
        <taxon>Tracheophyta</taxon>
        <taxon>Spermatophyta</taxon>
        <taxon>Magnoliopsida</taxon>
        <taxon>Amborellales</taxon>
        <taxon>Amborellaceae</taxon>
        <taxon>Amborella</taxon>
    </lineage>
</organism>
<dbReference type="EMBL" id="KI397331">
    <property type="protein sequence ID" value="ERM96037.1"/>
    <property type="molecule type" value="Genomic_DNA"/>
</dbReference>
<accession>W1NJS4</accession>
<dbReference type="AlphaFoldDB" id="W1NJS4"/>
<dbReference type="HOGENOM" id="CLU_2925695_0_0_1"/>
<sequence length="61" mass="7443">MEYLARKNLKQLRHTRSIRDYVKEFSTLMLEILDMAEKDLFFSFMDDLQTWAEQELKRLGV</sequence>
<evidence type="ECO:0000313" key="2">
    <source>
        <dbReference type="Proteomes" id="UP000017836"/>
    </source>
</evidence>
<dbReference type="Proteomes" id="UP000017836">
    <property type="component" value="Unassembled WGS sequence"/>
</dbReference>
<name>W1NJS4_AMBTC</name>
<evidence type="ECO:0000313" key="1">
    <source>
        <dbReference type="EMBL" id="ERM96037.1"/>
    </source>
</evidence>
<dbReference type="Gramene" id="ERM96037">
    <property type="protein sequence ID" value="ERM96037"/>
    <property type="gene ID" value="AMTR_s00129p00080000"/>
</dbReference>